<keyword evidence="5" id="KW-1185">Reference proteome</keyword>
<gene>
    <name evidence="4" type="ORF">AKO1_002186</name>
</gene>
<organism evidence="4 5">
    <name type="scientific">Acrasis kona</name>
    <dbReference type="NCBI Taxonomy" id="1008807"/>
    <lineage>
        <taxon>Eukaryota</taxon>
        <taxon>Discoba</taxon>
        <taxon>Heterolobosea</taxon>
        <taxon>Tetramitia</taxon>
        <taxon>Eutetramitia</taxon>
        <taxon>Acrasidae</taxon>
        <taxon>Acrasis</taxon>
    </lineage>
</organism>
<dbReference type="EMBL" id="JAOPGA020000422">
    <property type="protein sequence ID" value="KAL0478536.1"/>
    <property type="molecule type" value="Genomic_DNA"/>
</dbReference>
<dbReference type="InterPro" id="IPR036770">
    <property type="entry name" value="Ankyrin_rpt-contain_sf"/>
</dbReference>
<dbReference type="Proteomes" id="UP001431209">
    <property type="component" value="Unassembled WGS sequence"/>
</dbReference>
<evidence type="ECO:0000313" key="4">
    <source>
        <dbReference type="EMBL" id="KAL0478536.1"/>
    </source>
</evidence>
<dbReference type="AlphaFoldDB" id="A0AAW2YP07"/>
<proteinExistence type="predicted"/>
<evidence type="ECO:0000256" key="3">
    <source>
        <dbReference type="SAM" id="MobiDB-lite"/>
    </source>
</evidence>
<sequence>MAAQKHHKIFQLVLDHGADPNKCENILKLAFELEDADIIRIILRDGRVDPTAHQYRTIIMAIKDDVEIECIQLVLADQRIDINDVFRKIIDNPSLSPGYVASILKFHPTFDPASWDNYAIRRLSSHKGLRVDGDVQDLLREADVDPSACDNYAIRKASKIGNFGIIRGLLTDKRVDPCARNNEALKGACKIGSAPSVYELLKDSRVDPSIDNLHVTLLEIAIKNYHSEVIIELLCDERVDPSVPDNYPILLAIRMDQVEAIIILLDDERVDPGCNNNECLRVACENRCYDAVRLLLADERVDPTTNNYEILRTALENMDFELMDLLSEDDRLSSYSRADSSPCRKKLKISPEARVQ</sequence>
<accession>A0AAW2YP07</accession>
<protein>
    <recommendedName>
        <fullName evidence="6">Ankyrin repeat protein</fullName>
    </recommendedName>
</protein>
<dbReference type="PANTHER" id="PTHR24198">
    <property type="entry name" value="ANKYRIN REPEAT AND PROTEIN KINASE DOMAIN-CONTAINING PROTEIN"/>
    <property type="match status" value="1"/>
</dbReference>
<evidence type="ECO:0008006" key="6">
    <source>
        <dbReference type="Google" id="ProtNLM"/>
    </source>
</evidence>
<evidence type="ECO:0000313" key="5">
    <source>
        <dbReference type="Proteomes" id="UP001431209"/>
    </source>
</evidence>
<feature type="region of interest" description="Disordered" evidence="3">
    <location>
        <begin position="334"/>
        <end position="356"/>
    </location>
</feature>
<dbReference type="SUPFAM" id="SSF48403">
    <property type="entry name" value="Ankyrin repeat"/>
    <property type="match status" value="1"/>
</dbReference>
<reference evidence="4 5" key="1">
    <citation type="submission" date="2024-03" db="EMBL/GenBank/DDBJ databases">
        <title>The Acrasis kona genome and developmental transcriptomes reveal deep origins of eukaryotic multicellular pathways.</title>
        <authorList>
            <person name="Sheikh S."/>
            <person name="Fu C.-J."/>
            <person name="Brown M.W."/>
            <person name="Baldauf S.L."/>
        </authorList>
    </citation>
    <scope>NUCLEOTIDE SEQUENCE [LARGE SCALE GENOMIC DNA]</scope>
    <source>
        <strain evidence="4 5">ATCC MYA-3509</strain>
    </source>
</reference>
<dbReference type="PANTHER" id="PTHR24198:SF165">
    <property type="entry name" value="ANKYRIN REPEAT-CONTAINING PROTEIN-RELATED"/>
    <property type="match status" value="1"/>
</dbReference>
<dbReference type="InterPro" id="IPR002110">
    <property type="entry name" value="Ankyrin_rpt"/>
</dbReference>
<keyword evidence="1" id="KW-0677">Repeat</keyword>
<name>A0AAW2YP07_9EUKA</name>
<dbReference type="Gene3D" id="1.25.40.20">
    <property type="entry name" value="Ankyrin repeat-containing domain"/>
    <property type="match status" value="2"/>
</dbReference>
<evidence type="ECO:0000256" key="1">
    <source>
        <dbReference type="ARBA" id="ARBA00022737"/>
    </source>
</evidence>
<dbReference type="Pfam" id="PF12796">
    <property type="entry name" value="Ank_2"/>
    <property type="match status" value="1"/>
</dbReference>
<keyword evidence="2" id="KW-0040">ANK repeat</keyword>
<comment type="caution">
    <text evidence="4">The sequence shown here is derived from an EMBL/GenBank/DDBJ whole genome shotgun (WGS) entry which is preliminary data.</text>
</comment>
<evidence type="ECO:0000256" key="2">
    <source>
        <dbReference type="ARBA" id="ARBA00023043"/>
    </source>
</evidence>